<keyword evidence="4" id="KW-0966">Cell projection</keyword>
<sequence length="179" mass="19107">GGAGAVPSSGRLRGAVLSLPTLRVSSPGNAPSPRPGPARRLRHVQRQRGGAPPLPGAHLVQRLRVSAAPGAAPAAPLPALHVLSPRRQPPVAHPRFRTSNQTYGNKAPTVHELPNSYHPLSHTFSNHLGKIGMSRRHGLNTTVETSHCTGSDTFITAYEHMDFHPSYNPNGPSHCRDQP</sequence>
<feature type="region of interest" description="Disordered" evidence="6">
    <location>
        <begin position="17"/>
        <end position="54"/>
    </location>
</feature>
<name>A0A8C5U683_9PASS</name>
<evidence type="ECO:0000256" key="4">
    <source>
        <dbReference type="ARBA" id="ARBA00023273"/>
    </source>
</evidence>
<dbReference type="Pfam" id="PF14892">
    <property type="entry name" value="PIRC1_2"/>
    <property type="match status" value="1"/>
</dbReference>
<evidence type="ECO:0000313" key="8">
    <source>
        <dbReference type="Proteomes" id="UP000694560"/>
    </source>
</evidence>
<accession>A0A8C5U683</accession>
<reference evidence="7" key="1">
    <citation type="submission" date="2025-08" db="UniProtKB">
        <authorList>
            <consortium name="Ensembl"/>
        </authorList>
    </citation>
    <scope>IDENTIFICATION</scope>
</reference>
<proteinExistence type="inferred from homology"/>
<keyword evidence="3" id="KW-0206">Cytoskeleton</keyword>
<dbReference type="PANTHER" id="PTHR20899:SF1">
    <property type="entry name" value="PIERCER OF MICROTUBULE WALL 1 PROTEIN"/>
    <property type="match status" value="1"/>
</dbReference>
<evidence type="ECO:0000313" key="7">
    <source>
        <dbReference type="Ensembl" id="ENSMCSP00000017445.1"/>
    </source>
</evidence>
<dbReference type="GO" id="GO:0005879">
    <property type="term" value="C:axonemal microtubule"/>
    <property type="evidence" value="ECO:0007669"/>
    <property type="project" value="InterPro"/>
</dbReference>
<dbReference type="AlphaFoldDB" id="A0A8C5U683"/>
<keyword evidence="8" id="KW-1185">Reference proteome</keyword>
<evidence type="ECO:0000256" key="2">
    <source>
        <dbReference type="ARBA" id="ARBA00022490"/>
    </source>
</evidence>
<comment type="subcellular location">
    <subcellularLocation>
        <location evidence="1">Cytoplasm</location>
        <location evidence="1">Cytoskeleton</location>
        <location evidence="1">Cilium axoneme</location>
    </subcellularLocation>
</comment>
<dbReference type="GO" id="GO:0035082">
    <property type="term" value="P:axoneme assembly"/>
    <property type="evidence" value="ECO:0007669"/>
    <property type="project" value="InterPro"/>
</dbReference>
<organism evidence="7 8">
    <name type="scientific">Malurus cyaneus samueli</name>
    <dbReference type="NCBI Taxonomy" id="2593467"/>
    <lineage>
        <taxon>Eukaryota</taxon>
        <taxon>Metazoa</taxon>
        <taxon>Chordata</taxon>
        <taxon>Craniata</taxon>
        <taxon>Vertebrata</taxon>
        <taxon>Euteleostomi</taxon>
        <taxon>Archelosauria</taxon>
        <taxon>Archosauria</taxon>
        <taxon>Dinosauria</taxon>
        <taxon>Saurischia</taxon>
        <taxon>Theropoda</taxon>
        <taxon>Coelurosauria</taxon>
        <taxon>Aves</taxon>
        <taxon>Neognathae</taxon>
        <taxon>Neoaves</taxon>
        <taxon>Telluraves</taxon>
        <taxon>Australaves</taxon>
        <taxon>Passeriformes</taxon>
        <taxon>Meliphagoidea</taxon>
        <taxon>Maluridae</taxon>
        <taxon>Malurus</taxon>
    </lineage>
</organism>
<reference evidence="7" key="2">
    <citation type="submission" date="2025-09" db="UniProtKB">
        <authorList>
            <consortium name="Ensembl"/>
        </authorList>
    </citation>
    <scope>IDENTIFICATION</scope>
</reference>
<dbReference type="InterPro" id="IPR026507">
    <property type="entry name" value="PIRC1/2"/>
</dbReference>
<dbReference type="PANTHER" id="PTHR20899">
    <property type="entry name" value="PIERCE HOMOLOG"/>
    <property type="match status" value="1"/>
</dbReference>
<evidence type="ECO:0000256" key="6">
    <source>
        <dbReference type="SAM" id="MobiDB-lite"/>
    </source>
</evidence>
<dbReference type="Ensembl" id="ENSMCST00000017883.1">
    <property type="protein sequence ID" value="ENSMCSP00000017445.1"/>
    <property type="gene ID" value="ENSMCSG00000012256.1"/>
</dbReference>
<evidence type="ECO:0000256" key="5">
    <source>
        <dbReference type="ARBA" id="ARBA00038014"/>
    </source>
</evidence>
<evidence type="ECO:0000256" key="3">
    <source>
        <dbReference type="ARBA" id="ARBA00023212"/>
    </source>
</evidence>
<dbReference type="Proteomes" id="UP000694560">
    <property type="component" value="Unplaced"/>
</dbReference>
<protein>
    <submittedName>
        <fullName evidence="7">Chromosome 9 open reading frame 116</fullName>
    </submittedName>
</protein>
<feature type="compositionally biased region" description="Basic residues" evidence="6">
    <location>
        <begin position="37"/>
        <end position="46"/>
    </location>
</feature>
<dbReference type="OrthoDB" id="546383at2759"/>
<comment type="similarity">
    <text evidence="5">Belongs to the PIERCE1 family.</text>
</comment>
<evidence type="ECO:0000256" key="1">
    <source>
        <dbReference type="ARBA" id="ARBA00004430"/>
    </source>
</evidence>
<keyword evidence="2" id="KW-0963">Cytoplasm</keyword>